<gene>
    <name evidence="2" type="ORF">K8U91_09230</name>
</gene>
<keyword evidence="1" id="KW-0732">Signal</keyword>
<evidence type="ECO:0000256" key="1">
    <source>
        <dbReference type="SAM" id="SignalP"/>
    </source>
</evidence>
<dbReference type="InterPro" id="IPR009003">
    <property type="entry name" value="Peptidase_S1_PA"/>
</dbReference>
<keyword evidence="2" id="KW-0645">Protease</keyword>
<comment type="caution">
    <text evidence="2">The sequence shown here is derived from an EMBL/GenBank/DDBJ whole genome shotgun (WGS) entry which is preliminary data.</text>
</comment>
<dbReference type="PANTHER" id="PTHR43019">
    <property type="entry name" value="SERINE ENDOPROTEASE DEGS"/>
    <property type="match status" value="1"/>
</dbReference>
<reference evidence="2" key="2">
    <citation type="submission" date="2021-09" db="EMBL/GenBank/DDBJ databases">
        <authorList>
            <person name="Gilroy R."/>
        </authorList>
    </citation>
    <scope>NUCLEOTIDE SEQUENCE</scope>
    <source>
        <strain evidence="2">CHK121-7720</strain>
    </source>
</reference>
<sequence>MKKWILSLLALAVLSVASAQNLRESVAIVRPKLSENTQTFLSDFSKSLRKDGFYSAADILENYGKGSFGTGFAYRNKQDNRLYIITNRHVVEQAEWVDIEFSLPDNSSKRFADCPVIGVHDDFDIAFIALPQGAQVPTLEITDKAITDGTTVFTAGFPALAEKPSWQLGQGIVSNANALIESLTHNKELPLIQHTAQVDAGSSGGPLLVRDEQNPDRFTVIGINTWKAVDRENTNFAIPVRAIEDFFQNYPTDANTLLTQADVTRKATALLQATKSSYEAVMPFVSYQYVSNISANTFYDLVFAASDGATQAMESCFEQGSPLKGIRVGLADIICRQFSGKDYTFSAVANLDSIHKTADVTYATGDKTITTRWTLEQGRWRLMEAENVKASRIEANGISKSYGFGTSIYLGIVSPLNNAFDLSYSVAFKRTILTFMTYEISASLLKLNTEKKDWEGLNEIVVPSTRNAFDINFGLGGQLPVKCGPIYLVPYAKVMGGLYLGSDVSGIDYGLGAGVEVAYKFGYQNYVFANIGYLGKKMKPFDDQTYRLKSKMLSGLAFSIGISF</sequence>
<dbReference type="SUPFAM" id="SSF50494">
    <property type="entry name" value="Trypsin-like serine proteases"/>
    <property type="match status" value="1"/>
</dbReference>
<organism evidence="2 3">
    <name type="scientific">Barnesiella viscericola</name>
    <dbReference type="NCBI Taxonomy" id="397865"/>
    <lineage>
        <taxon>Bacteria</taxon>
        <taxon>Pseudomonadati</taxon>
        <taxon>Bacteroidota</taxon>
        <taxon>Bacteroidia</taxon>
        <taxon>Bacteroidales</taxon>
        <taxon>Barnesiellaceae</taxon>
        <taxon>Barnesiella</taxon>
    </lineage>
</organism>
<dbReference type="InterPro" id="IPR001940">
    <property type="entry name" value="Peptidase_S1C"/>
</dbReference>
<dbReference type="Pfam" id="PF13365">
    <property type="entry name" value="Trypsin_2"/>
    <property type="match status" value="1"/>
</dbReference>
<evidence type="ECO:0000313" key="2">
    <source>
        <dbReference type="EMBL" id="HJG89631.1"/>
    </source>
</evidence>
<dbReference type="RefSeq" id="WP_273306708.1">
    <property type="nucleotide sequence ID" value="NZ_DYUD01000025.1"/>
</dbReference>
<dbReference type="AlphaFoldDB" id="A0A921SVD7"/>
<dbReference type="Proteomes" id="UP000757103">
    <property type="component" value="Unassembled WGS sequence"/>
</dbReference>
<evidence type="ECO:0000313" key="3">
    <source>
        <dbReference type="Proteomes" id="UP000757103"/>
    </source>
</evidence>
<proteinExistence type="predicted"/>
<reference evidence="2" key="1">
    <citation type="journal article" date="2021" name="PeerJ">
        <title>Extensive microbial diversity within the chicken gut microbiome revealed by metagenomics and culture.</title>
        <authorList>
            <person name="Gilroy R."/>
            <person name="Ravi A."/>
            <person name="Getino M."/>
            <person name="Pursley I."/>
            <person name="Horton D.L."/>
            <person name="Alikhan N.F."/>
            <person name="Baker D."/>
            <person name="Gharbi K."/>
            <person name="Hall N."/>
            <person name="Watson M."/>
            <person name="Adriaenssens E.M."/>
            <person name="Foster-Nyarko E."/>
            <person name="Jarju S."/>
            <person name="Secka A."/>
            <person name="Antonio M."/>
            <person name="Oren A."/>
            <person name="Chaudhuri R.R."/>
            <person name="La Ragione R."/>
            <person name="Hildebrand F."/>
            <person name="Pallen M.J."/>
        </authorList>
    </citation>
    <scope>NUCLEOTIDE SEQUENCE</scope>
    <source>
        <strain evidence="2">CHK121-7720</strain>
    </source>
</reference>
<protein>
    <submittedName>
        <fullName evidence="2">Serine protease</fullName>
    </submittedName>
</protein>
<name>A0A921SVD7_9BACT</name>
<dbReference type="PRINTS" id="PR00834">
    <property type="entry name" value="PROTEASES2C"/>
</dbReference>
<dbReference type="GO" id="GO:0004252">
    <property type="term" value="F:serine-type endopeptidase activity"/>
    <property type="evidence" value="ECO:0007669"/>
    <property type="project" value="InterPro"/>
</dbReference>
<dbReference type="GO" id="GO:0006508">
    <property type="term" value="P:proteolysis"/>
    <property type="evidence" value="ECO:0007669"/>
    <property type="project" value="UniProtKB-KW"/>
</dbReference>
<accession>A0A921SVD7</accession>
<keyword evidence="2" id="KW-0378">Hydrolase</keyword>
<dbReference type="InterPro" id="IPR043504">
    <property type="entry name" value="Peptidase_S1_PA_chymotrypsin"/>
</dbReference>
<dbReference type="EMBL" id="DYUD01000025">
    <property type="protein sequence ID" value="HJG89631.1"/>
    <property type="molecule type" value="Genomic_DNA"/>
</dbReference>
<feature type="chain" id="PRO_5037986114" evidence="1">
    <location>
        <begin position="20"/>
        <end position="564"/>
    </location>
</feature>
<feature type="signal peptide" evidence="1">
    <location>
        <begin position="1"/>
        <end position="19"/>
    </location>
</feature>
<dbReference type="Gene3D" id="2.40.10.10">
    <property type="entry name" value="Trypsin-like serine proteases"/>
    <property type="match status" value="2"/>
</dbReference>